<comment type="caution">
    <text evidence="2">The sequence shown here is derived from an EMBL/GenBank/DDBJ whole genome shotgun (WGS) entry which is preliminary data.</text>
</comment>
<evidence type="ECO:0000313" key="2">
    <source>
        <dbReference type="EMBL" id="GEZ22797.1"/>
    </source>
</evidence>
<feature type="compositionally biased region" description="Basic and acidic residues" evidence="1">
    <location>
        <begin position="60"/>
        <end position="71"/>
    </location>
</feature>
<protein>
    <submittedName>
        <fullName evidence="2">Uncharacterized protein</fullName>
    </submittedName>
</protein>
<gene>
    <name evidence="2" type="ORF">Tci_494770</name>
</gene>
<organism evidence="2">
    <name type="scientific">Tanacetum cinerariifolium</name>
    <name type="common">Dalmatian daisy</name>
    <name type="synonym">Chrysanthemum cinerariifolium</name>
    <dbReference type="NCBI Taxonomy" id="118510"/>
    <lineage>
        <taxon>Eukaryota</taxon>
        <taxon>Viridiplantae</taxon>
        <taxon>Streptophyta</taxon>
        <taxon>Embryophyta</taxon>
        <taxon>Tracheophyta</taxon>
        <taxon>Spermatophyta</taxon>
        <taxon>Magnoliopsida</taxon>
        <taxon>eudicotyledons</taxon>
        <taxon>Gunneridae</taxon>
        <taxon>Pentapetalae</taxon>
        <taxon>asterids</taxon>
        <taxon>campanulids</taxon>
        <taxon>Asterales</taxon>
        <taxon>Asteraceae</taxon>
        <taxon>Asteroideae</taxon>
        <taxon>Anthemideae</taxon>
        <taxon>Anthemidinae</taxon>
        <taxon>Tanacetum</taxon>
    </lineage>
</organism>
<dbReference type="AlphaFoldDB" id="A0A699IDA9"/>
<dbReference type="EMBL" id="BKCJ010254621">
    <property type="protein sequence ID" value="GEZ22797.1"/>
    <property type="molecule type" value="Genomic_DNA"/>
</dbReference>
<name>A0A699IDA9_TANCI</name>
<reference evidence="2" key="1">
    <citation type="journal article" date="2019" name="Sci. Rep.">
        <title>Draft genome of Tanacetum cinerariifolium, the natural source of mosquito coil.</title>
        <authorList>
            <person name="Yamashiro T."/>
            <person name="Shiraishi A."/>
            <person name="Satake H."/>
            <person name="Nakayama K."/>
        </authorList>
    </citation>
    <scope>NUCLEOTIDE SEQUENCE</scope>
</reference>
<feature type="region of interest" description="Disordered" evidence="1">
    <location>
        <begin position="47"/>
        <end position="71"/>
    </location>
</feature>
<accession>A0A699IDA9</accession>
<sequence length="71" mass="8081">MLLFKVISRGEARFLVFLSAYSKHCVRTRNSLVWGILDIKEKDKIEAKTGQNQEQTGGMEKSKVKPDKVKA</sequence>
<proteinExistence type="predicted"/>
<evidence type="ECO:0000256" key="1">
    <source>
        <dbReference type="SAM" id="MobiDB-lite"/>
    </source>
</evidence>